<accession>A0A2Z6DXJ5</accession>
<dbReference type="InterPro" id="IPR049945">
    <property type="entry name" value="AAA_22"/>
</dbReference>
<dbReference type="InterPro" id="IPR027417">
    <property type="entry name" value="P-loop_NTPase"/>
</dbReference>
<dbReference type="InterPro" id="IPR052026">
    <property type="entry name" value="ExeA_AAA_ATPase_DNA-bind"/>
</dbReference>
<dbReference type="Pfam" id="PF13401">
    <property type="entry name" value="AAA_22"/>
    <property type="match status" value="1"/>
</dbReference>
<dbReference type="GO" id="GO:0016887">
    <property type="term" value="F:ATP hydrolysis activity"/>
    <property type="evidence" value="ECO:0007669"/>
    <property type="project" value="InterPro"/>
</dbReference>
<organism evidence="2 3">
    <name type="scientific">Hydrogenophilus thermoluteolus</name>
    <name type="common">Pseudomonas hydrogenothermophila</name>
    <dbReference type="NCBI Taxonomy" id="297"/>
    <lineage>
        <taxon>Bacteria</taxon>
        <taxon>Pseudomonadati</taxon>
        <taxon>Pseudomonadota</taxon>
        <taxon>Hydrogenophilia</taxon>
        <taxon>Hydrogenophilales</taxon>
        <taxon>Hydrogenophilaceae</taxon>
        <taxon>Hydrogenophilus</taxon>
    </lineage>
</organism>
<evidence type="ECO:0000313" key="3">
    <source>
        <dbReference type="Proteomes" id="UP000262004"/>
    </source>
</evidence>
<dbReference type="SUPFAM" id="SSF52540">
    <property type="entry name" value="P-loop containing nucleoside triphosphate hydrolases"/>
    <property type="match status" value="1"/>
</dbReference>
<dbReference type="AlphaFoldDB" id="A0A2Z6DXJ5"/>
<feature type="domain" description="ORC1/DEAH AAA+ ATPase" evidence="1">
    <location>
        <begin position="33"/>
        <end position="135"/>
    </location>
</feature>
<dbReference type="KEGG" id="htl:HPTL_0947"/>
<reference evidence="2 3" key="1">
    <citation type="submission" date="2018-04" db="EMBL/GenBank/DDBJ databases">
        <title>Complete genome sequence of Hydrogenophilus thermoluteolus TH-1.</title>
        <authorList>
            <person name="Arai H."/>
        </authorList>
    </citation>
    <scope>NUCLEOTIDE SEQUENCE [LARGE SCALE GENOMIC DNA]</scope>
    <source>
        <strain evidence="2 3">TH-1</strain>
    </source>
</reference>
<evidence type="ECO:0000313" key="2">
    <source>
        <dbReference type="EMBL" id="BBD77214.1"/>
    </source>
</evidence>
<dbReference type="Proteomes" id="UP000262004">
    <property type="component" value="Chromosome"/>
</dbReference>
<sequence length="246" mass="27134">MTRKGEIREIRETKTVKEALALAEQVLDAEWPIGEITGPAGTGKSVAGWAVVNRLGAVRVAAWDGITRHQMLVAVARSLGMDGAGVAERLLTRGPGAERRLLVVDEANKLSWRVLETLRYLADECGIAVILIGTELYSRKFSEARTRPLLLQLGSRIGAKRISTRHLDRAETYAHVIRPIFGEIADKDLITAFWTGCRKGNFREAMELAGECRRIMETNALQTLTPAVLEAAVRWMANRYAVDAVA</sequence>
<evidence type="ECO:0000259" key="1">
    <source>
        <dbReference type="Pfam" id="PF13401"/>
    </source>
</evidence>
<gene>
    <name evidence="2" type="ORF">HPTL_0947</name>
</gene>
<proteinExistence type="predicted"/>
<dbReference type="Gene3D" id="3.40.50.300">
    <property type="entry name" value="P-loop containing nucleotide triphosphate hydrolases"/>
    <property type="match status" value="1"/>
</dbReference>
<keyword evidence="3" id="KW-1185">Reference proteome</keyword>
<protein>
    <recommendedName>
        <fullName evidence="1">ORC1/DEAH AAA+ ATPase domain-containing protein</fullName>
    </recommendedName>
</protein>
<dbReference type="PANTHER" id="PTHR35894">
    <property type="entry name" value="GENERAL SECRETION PATHWAY PROTEIN A-RELATED"/>
    <property type="match status" value="1"/>
</dbReference>
<dbReference type="PANTHER" id="PTHR35894:SF5">
    <property type="entry name" value="MU-LIKE PROPHAGE FLUMU DNA TRANSPOSITION PROTEIN B"/>
    <property type="match status" value="1"/>
</dbReference>
<dbReference type="RefSeq" id="WP_119334971.1">
    <property type="nucleotide sequence ID" value="NZ_AP018558.1"/>
</dbReference>
<name>A0A2Z6DXJ5_HYDTE</name>
<dbReference type="OrthoDB" id="7828921at2"/>
<dbReference type="EMBL" id="AP018558">
    <property type="protein sequence ID" value="BBD77214.1"/>
    <property type="molecule type" value="Genomic_DNA"/>
</dbReference>